<dbReference type="Proteomes" id="UP000004836">
    <property type="component" value="Unassembled WGS sequence"/>
</dbReference>
<dbReference type="eggNOG" id="ENOG5030HWG">
    <property type="taxonomic scope" value="Bacteria"/>
</dbReference>
<evidence type="ECO:0000313" key="2">
    <source>
        <dbReference type="Proteomes" id="UP000004836"/>
    </source>
</evidence>
<dbReference type="STRING" id="1220535.IMCC14465_09110"/>
<keyword evidence="2" id="KW-1185">Reference proteome</keyword>
<dbReference type="InterPro" id="IPR029068">
    <property type="entry name" value="Glyas_Bleomycin-R_OHBP_Dase"/>
</dbReference>
<evidence type="ECO:0008006" key="3">
    <source>
        <dbReference type="Google" id="ProtNLM"/>
    </source>
</evidence>
<dbReference type="SUPFAM" id="SSF54593">
    <property type="entry name" value="Glyoxalase/Bleomycin resistance protein/Dihydroxybiphenyl dioxygenase"/>
    <property type="match status" value="1"/>
</dbReference>
<proteinExistence type="predicted"/>
<dbReference type="Pfam" id="PF13669">
    <property type="entry name" value="Glyoxalase_4"/>
    <property type="match status" value="1"/>
</dbReference>
<dbReference type="EMBL" id="ALYF01000003">
    <property type="protein sequence ID" value="EJW21115.1"/>
    <property type="molecule type" value="Genomic_DNA"/>
</dbReference>
<reference evidence="1 2" key="1">
    <citation type="journal article" date="2012" name="J. Bacteriol.">
        <title>Genome Sequence of Strain IMCC14465, Isolated from the East Sea, Belonging to the PS1 Clade of Alphaproteobacteria.</title>
        <authorList>
            <person name="Yang S.J."/>
            <person name="Kang I."/>
            <person name="Cho J.C."/>
        </authorList>
    </citation>
    <scope>NUCLEOTIDE SEQUENCE [LARGE SCALE GENOMIC DNA]</scope>
    <source>
        <strain evidence="1 2">IMCC14465</strain>
    </source>
</reference>
<sequence length="137" mass="15186">MKILRLHRVEYFVNDVEEAEVNFSKLLNTRFIDHQEQTRPFGSLSLMNIDLGTELVAPVPGGVLDPVLEANGQGILTIVYEVEDINDTRDYLLANGFEILNDAVIPVAGGEVYHQISLSASEKTANIVITYLQVMPA</sequence>
<comment type="caution">
    <text evidence="1">The sequence shown here is derived from an EMBL/GenBank/DDBJ whole genome shotgun (WGS) entry which is preliminary data.</text>
</comment>
<protein>
    <recommendedName>
        <fullName evidence="3">VOC domain-containing protein</fullName>
    </recommendedName>
</protein>
<accession>J9A454</accession>
<organism evidence="1 2">
    <name type="scientific">alpha proteobacterium IMCC14465</name>
    <dbReference type="NCBI Taxonomy" id="1220535"/>
    <lineage>
        <taxon>Bacteria</taxon>
        <taxon>Pseudomonadati</taxon>
        <taxon>Pseudomonadota</taxon>
        <taxon>Alphaproteobacteria</taxon>
        <taxon>PS1 clade</taxon>
    </lineage>
</organism>
<dbReference type="Gene3D" id="3.10.180.10">
    <property type="entry name" value="2,3-Dihydroxybiphenyl 1,2-Dioxygenase, domain 1"/>
    <property type="match status" value="1"/>
</dbReference>
<dbReference type="AlphaFoldDB" id="J9A454"/>
<gene>
    <name evidence="1" type="ORF">IMCC14465_09110</name>
</gene>
<name>J9A454_9PROT</name>
<evidence type="ECO:0000313" key="1">
    <source>
        <dbReference type="EMBL" id="EJW21115.1"/>
    </source>
</evidence>